<evidence type="ECO:0000259" key="3">
    <source>
        <dbReference type="Pfam" id="PF07992"/>
    </source>
</evidence>
<dbReference type="Pfam" id="PF07992">
    <property type="entry name" value="Pyr_redox_2"/>
    <property type="match status" value="1"/>
</dbReference>
<protein>
    <submittedName>
        <fullName evidence="4">NAD(P)/FAD-dependent oxidoreductase</fullName>
    </submittedName>
</protein>
<dbReference type="SUPFAM" id="SSF51905">
    <property type="entry name" value="FAD/NAD(P)-binding domain"/>
    <property type="match status" value="1"/>
</dbReference>
<dbReference type="InterPro" id="IPR023753">
    <property type="entry name" value="FAD/NAD-binding_dom"/>
</dbReference>
<dbReference type="PRINTS" id="PR00368">
    <property type="entry name" value="FADPNR"/>
</dbReference>
<evidence type="ECO:0000313" key="4">
    <source>
        <dbReference type="EMBL" id="MCQ6959350.1"/>
    </source>
</evidence>
<dbReference type="PRINTS" id="PR00469">
    <property type="entry name" value="PNDRDTASEII"/>
</dbReference>
<keyword evidence="1" id="KW-0285">Flavoprotein</keyword>
<name>A0ABT1T418_9SPHI</name>
<evidence type="ECO:0000256" key="2">
    <source>
        <dbReference type="ARBA" id="ARBA00023002"/>
    </source>
</evidence>
<organism evidence="4 5">
    <name type="scientific">Mucilaginibacter aquariorum</name>
    <dbReference type="NCBI Taxonomy" id="2967225"/>
    <lineage>
        <taxon>Bacteria</taxon>
        <taxon>Pseudomonadati</taxon>
        <taxon>Bacteroidota</taxon>
        <taxon>Sphingobacteriia</taxon>
        <taxon>Sphingobacteriales</taxon>
        <taxon>Sphingobacteriaceae</taxon>
        <taxon>Mucilaginibacter</taxon>
    </lineage>
</organism>
<dbReference type="EMBL" id="JANHOH010000003">
    <property type="protein sequence ID" value="MCQ6959350.1"/>
    <property type="molecule type" value="Genomic_DNA"/>
</dbReference>
<dbReference type="RefSeq" id="WP_256539547.1">
    <property type="nucleotide sequence ID" value="NZ_JANHOH010000003.1"/>
</dbReference>
<feature type="domain" description="FAD/NAD(P)-binding" evidence="3">
    <location>
        <begin position="6"/>
        <end position="282"/>
    </location>
</feature>
<reference evidence="4 5" key="1">
    <citation type="submission" date="2022-07" db="EMBL/GenBank/DDBJ databases">
        <title>Mucilaginibacter sp. JC4.</title>
        <authorList>
            <person name="Le V."/>
            <person name="Ko S.-R."/>
            <person name="Ahn C.-Y."/>
            <person name="Oh H.-M."/>
        </authorList>
    </citation>
    <scope>NUCLEOTIDE SEQUENCE [LARGE SCALE GENOMIC DNA]</scope>
    <source>
        <strain evidence="4 5">JC4</strain>
    </source>
</reference>
<proteinExistence type="predicted"/>
<dbReference type="Gene3D" id="3.50.50.60">
    <property type="entry name" value="FAD/NAD(P)-binding domain"/>
    <property type="match status" value="2"/>
</dbReference>
<evidence type="ECO:0000313" key="5">
    <source>
        <dbReference type="Proteomes" id="UP001204376"/>
    </source>
</evidence>
<dbReference type="InterPro" id="IPR036188">
    <property type="entry name" value="FAD/NAD-bd_sf"/>
</dbReference>
<evidence type="ECO:0000256" key="1">
    <source>
        <dbReference type="ARBA" id="ARBA00022630"/>
    </source>
</evidence>
<keyword evidence="2" id="KW-0560">Oxidoreductase</keyword>
<gene>
    <name evidence="4" type="ORF">NPE20_15345</name>
</gene>
<comment type="caution">
    <text evidence="4">The sequence shown here is derived from an EMBL/GenBank/DDBJ whole genome shotgun (WGS) entry which is preliminary data.</text>
</comment>
<dbReference type="Proteomes" id="UP001204376">
    <property type="component" value="Unassembled WGS sequence"/>
</dbReference>
<dbReference type="PANTHER" id="PTHR48105">
    <property type="entry name" value="THIOREDOXIN REDUCTASE 1-RELATED-RELATED"/>
    <property type="match status" value="1"/>
</dbReference>
<keyword evidence="5" id="KW-1185">Reference proteome</keyword>
<dbReference type="InterPro" id="IPR050097">
    <property type="entry name" value="Ferredoxin-NADP_redctase_2"/>
</dbReference>
<sequence>MGHIAYDVVIIGGSYAGLSAAMTLGRSVRNVLVIDNGQPCNKTAPQAHNLITHDGETPAAIAAKAREQLALYKTVELIVDDVTAVVQNEGYFEIIMANARTVKAKKILFATGIKDIMPDMPGFADCWGVSVIHCPYCHGYEVYGQKLAVFGNGDEGFEYAKLISNWSKDITLFTSGTSTLSAEQQQQLRKHHINIVETKVAGINHNNGHVQNIELTNGNNYPVDAIFSRVPFEQHTNIPQQLGCIIDAAGRIEVDGFGATSVPGVYAAGDNSSPMRGLANAMATGLMAGVIINKTLIDEEF</sequence>
<accession>A0ABT1T418</accession>